<accession>A0ABQ9XRI5</accession>
<evidence type="ECO:0000256" key="6">
    <source>
        <dbReference type="PROSITE-ProRule" id="PRU00706"/>
    </source>
</evidence>
<evidence type="ECO:0000313" key="10">
    <source>
        <dbReference type="EMBL" id="KAK2954290.1"/>
    </source>
</evidence>
<evidence type="ECO:0000256" key="3">
    <source>
        <dbReference type="ARBA" id="ARBA00022741"/>
    </source>
</evidence>
<dbReference type="Pfam" id="PF00334">
    <property type="entry name" value="NDK"/>
    <property type="match status" value="1"/>
</dbReference>
<feature type="binding site" evidence="6">
    <location>
        <position position="31"/>
    </location>
    <ligand>
        <name>ATP</name>
        <dbReference type="ChEBI" id="CHEBI:30616"/>
    </ligand>
</feature>
<dbReference type="GO" id="GO:0016301">
    <property type="term" value="F:kinase activity"/>
    <property type="evidence" value="ECO:0007669"/>
    <property type="project" value="UniProtKB-KW"/>
</dbReference>
<feature type="compositionally biased region" description="Basic residues" evidence="8">
    <location>
        <begin position="450"/>
        <end position="472"/>
    </location>
</feature>
<feature type="region of interest" description="Disordered" evidence="8">
    <location>
        <begin position="248"/>
        <end position="275"/>
    </location>
</feature>
<reference evidence="10 11" key="1">
    <citation type="journal article" date="2022" name="bioRxiv">
        <title>Genomics of Preaxostyla Flagellates Illuminates Evolutionary Transitions and the Path Towards Mitochondrial Loss.</title>
        <authorList>
            <person name="Novak L.V.F."/>
            <person name="Treitli S.C."/>
            <person name="Pyrih J."/>
            <person name="Halakuc P."/>
            <person name="Pipaliya S.V."/>
            <person name="Vacek V."/>
            <person name="Brzon O."/>
            <person name="Soukal P."/>
            <person name="Eme L."/>
            <person name="Dacks J.B."/>
            <person name="Karnkowska A."/>
            <person name="Elias M."/>
            <person name="Hampl V."/>
        </authorList>
    </citation>
    <scope>NUCLEOTIDE SEQUENCE [LARGE SCALE GENOMIC DNA]</scope>
    <source>
        <strain evidence="10">NAU3</strain>
        <tissue evidence="10">Gut</tissue>
    </source>
</reference>
<dbReference type="Proteomes" id="UP001281761">
    <property type="component" value="Unassembled WGS sequence"/>
</dbReference>
<evidence type="ECO:0000256" key="1">
    <source>
        <dbReference type="ARBA" id="ARBA00008142"/>
    </source>
</evidence>
<gene>
    <name evidence="10" type="ORF">BLNAU_10789</name>
</gene>
<keyword evidence="2" id="KW-0808">Transferase</keyword>
<dbReference type="SMART" id="SM00562">
    <property type="entry name" value="NDK"/>
    <property type="match status" value="1"/>
</dbReference>
<feature type="region of interest" description="Disordered" evidence="8">
    <location>
        <begin position="622"/>
        <end position="642"/>
    </location>
</feature>
<feature type="binding site" evidence="6">
    <location>
        <position position="135"/>
    </location>
    <ligand>
        <name>ATP</name>
        <dbReference type="ChEBI" id="CHEBI:30616"/>
    </ligand>
</feature>
<dbReference type="PROSITE" id="PS51374">
    <property type="entry name" value="NDPK_LIKE"/>
    <property type="match status" value="1"/>
</dbReference>
<comment type="similarity">
    <text evidence="1 6 7">Belongs to the NDK family.</text>
</comment>
<feature type="compositionally biased region" description="Basic and acidic residues" evidence="8">
    <location>
        <begin position="622"/>
        <end position="635"/>
    </location>
</feature>
<feature type="binding site" evidence="6">
    <location>
        <position position="125"/>
    </location>
    <ligand>
        <name>ATP</name>
        <dbReference type="ChEBI" id="CHEBI:30616"/>
    </ligand>
</feature>
<organism evidence="10 11">
    <name type="scientific">Blattamonas nauphoetae</name>
    <dbReference type="NCBI Taxonomy" id="2049346"/>
    <lineage>
        <taxon>Eukaryota</taxon>
        <taxon>Metamonada</taxon>
        <taxon>Preaxostyla</taxon>
        <taxon>Oxymonadida</taxon>
        <taxon>Blattamonas</taxon>
    </lineage>
</organism>
<sequence>MAVASSSNKGFDLILSNQDTHPMDKTFALIKPDAYPRREAIIEDIKKCGFTILKQSEPKPTKEQFEEFYAEHKERHFFNDLVAFMQSGPIVAMVLQKENAVPDWRKTIGPTNSLKAKEEAPESLRAKYGTDGQANACHGSANDDDAKREIEFCRVRYLDPLHLRHPPDIHHSYCCLTRQSNYCHSRLKNPTPNPYAPQSPHHLTEDTGATAQSSDALFKDITWIITISGPEFRKQLDRRNPPTVVKLKNTQKVTENPPLGKPVPQSPGNPRISGEDRLSWTEIKQVERALLSILIPDVPIAPFPYHILHPPTPSRKPKSRRTRSKSTSRRRHPLVRTSSPLQSIQLQPKGNPSPCNSTPLTAMSPGITKADQTQTADSVTEVESKQESDMSSLWRRYNQECCERVDDHANHSEIDILINLHPSTPLLDEDGSATLSKPPSPKPTSSSNPHRSRKQPSRHPKSQSKVNLHKSKQFLDDDDSDPLYEPSRYYRKQISRLKPSKPAPSPATVSFPPAPRQPLRDDGGMGIKVCEVLGRRKRMGWEGWNGELARKEAEFEDMHSQMRTLWGDAVGGMGRTGNEGVLESALEETKTRMRRVQAEERRKEEERRMGLEDWRGEWCRKEEMRKEKKGEEGKRRTGRRKM</sequence>
<keyword evidence="5" id="KW-0067">ATP-binding</keyword>
<keyword evidence="11" id="KW-1185">Reference proteome</keyword>
<name>A0ABQ9XRI5_9EUKA</name>
<dbReference type="PANTHER" id="PTHR46161:SF3">
    <property type="entry name" value="NUCLEOSIDE DIPHOSPHATE KINASE DDB_G0292928-RELATED"/>
    <property type="match status" value="1"/>
</dbReference>
<feature type="compositionally biased region" description="Polar residues" evidence="8">
    <location>
        <begin position="336"/>
        <end position="361"/>
    </location>
</feature>
<dbReference type="InterPro" id="IPR034907">
    <property type="entry name" value="NDK-like_dom"/>
</dbReference>
<dbReference type="SUPFAM" id="SSF54919">
    <property type="entry name" value="Nucleoside diphosphate kinase, NDK"/>
    <property type="match status" value="1"/>
</dbReference>
<dbReference type="InterPro" id="IPR036850">
    <property type="entry name" value="NDK-like_dom_sf"/>
</dbReference>
<feature type="binding site" evidence="6">
    <location>
        <position position="77"/>
    </location>
    <ligand>
        <name>ATP</name>
        <dbReference type="ChEBI" id="CHEBI:30616"/>
    </ligand>
</feature>
<evidence type="ECO:0000256" key="8">
    <source>
        <dbReference type="SAM" id="MobiDB-lite"/>
    </source>
</evidence>
<keyword evidence="4 10" id="KW-0418">Kinase</keyword>
<evidence type="ECO:0000259" key="9">
    <source>
        <dbReference type="SMART" id="SM00562"/>
    </source>
</evidence>
<feature type="region of interest" description="Disordered" evidence="8">
    <location>
        <begin position="306"/>
        <end position="392"/>
    </location>
</feature>
<evidence type="ECO:0000313" key="11">
    <source>
        <dbReference type="Proteomes" id="UP001281761"/>
    </source>
</evidence>
<keyword evidence="3" id="KW-0547">Nucleotide-binding</keyword>
<feature type="compositionally biased region" description="Basic residues" evidence="8">
    <location>
        <begin position="315"/>
        <end position="334"/>
    </location>
</feature>
<evidence type="ECO:0000256" key="7">
    <source>
        <dbReference type="RuleBase" id="RU004011"/>
    </source>
</evidence>
<dbReference type="Gene3D" id="3.30.70.141">
    <property type="entry name" value="Nucleoside diphosphate kinase-like domain"/>
    <property type="match status" value="1"/>
</dbReference>
<feature type="region of interest" description="Disordered" evidence="8">
    <location>
        <begin position="187"/>
        <end position="210"/>
    </location>
</feature>
<dbReference type="PANTHER" id="PTHR46161">
    <property type="entry name" value="NUCLEOSIDE DIPHOSPHATE KINASE"/>
    <property type="match status" value="1"/>
</dbReference>
<protein>
    <submittedName>
        <fullName evidence="10">Nucleoside diphosphate kinase</fullName>
    </submittedName>
</protein>
<feature type="compositionally biased region" description="Basic residues" evidence="8">
    <location>
        <begin position="489"/>
        <end position="499"/>
    </location>
</feature>
<feature type="binding site" evidence="6">
    <location>
        <position position="105"/>
    </location>
    <ligand>
        <name>ATP</name>
        <dbReference type="ChEBI" id="CHEBI:30616"/>
    </ligand>
</feature>
<dbReference type="EMBL" id="JARBJD010000080">
    <property type="protein sequence ID" value="KAK2954290.1"/>
    <property type="molecule type" value="Genomic_DNA"/>
</dbReference>
<dbReference type="InterPro" id="IPR001564">
    <property type="entry name" value="Nucleoside_diP_kinase"/>
</dbReference>
<evidence type="ECO:0000256" key="2">
    <source>
        <dbReference type="ARBA" id="ARBA00022679"/>
    </source>
</evidence>
<dbReference type="PRINTS" id="PR01243">
    <property type="entry name" value="NUCDPKINASE"/>
</dbReference>
<feature type="region of interest" description="Disordered" evidence="8">
    <location>
        <begin position="425"/>
        <end position="523"/>
    </location>
</feature>
<evidence type="ECO:0000256" key="4">
    <source>
        <dbReference type="ARBA" id="ARBA00022777"/>
    </source>
</evidence>
<proteinExistence type="inferred from homology"/>
<feature type="active site" description="Pros-phosphohistidine intermediate" evidence="6">
    <location>
        <position position="138"/>
    </location>
</feature>
<feature type="binding site" evidence="6">
    <location>
        <position position="111"/>
    </location>
    <ligand>
        <name>ATP</name>
        <dbReference type="ChEBI" id="CHEBI:30616"/>
    </ligand>
</feature>
<evidence type="ECO:0000256" key="5">
    <source>
        <dbReference type="ARBA" id="ARBA00022840"/>
    </source>
</evidence>
<feature type="domain" description="Nucleoside diphosphate kinase-like" evidence="9">
    <location>
        <begin position="23"/>
        <end position="154"/>
    </location>
</feature>
<comment type="caution">
    <text evidence="10">The sequence shown here is derived from an EMBL/GenBank/DDBJ whole genome shotgun (WGS) entry which is preliminary data.</text>
</comment>